<evidence type="ECO:0000313" key="2">
    <source>
        <dbReference type="Proteomes" id="UP000249794"/>
    </source>
</evidence>
<organism evidence="1 2">
    <name type="scientific">Phormidesmis priestleyi</name>
    <dbReference type="NCBI Taxonomy" id="268141"/>
    <lineage>
        <taxon>Bacteria</taxon>
        <taxon>Bacillati</taxon>
        <taxon>Cyanobacteriota</taxon>
        <taxon>Cyanophyceae</taxon>
        <taxon>Leptolyngbyales</taxon>
        <taxon>Leptolyngbyaceae</taxon>
        <taxon>Phormidesmis</taxon>
    </lineage>
</organism>
<proteinExistence type="predicted"/>
<protein>
    <submittedName>
        <fullName evidence="1">Uncharacterized protein</fullName>
    </submittedName>
</protein>
<dbReference type="AlphaFoldDB" id="A0A2W4WUG6"/>
<evidence type="ECO:0000313" key="1">
    <source>
        <dbReference type="EMBL" id="PZO46787.1"/>
    </source>
</evidence>
<name>A0A2W4WUG6_9CYAN</name>
<gene>
    <name evidence="1" type="ORF">DCF15_19865</name>
</gene>
<comment type="caution">
    <text evidence="1">The sequence shown here is derived from an EMBL/GenBank/DDBJ whole genome shotgun (WGS) entry which is preliminary data.</text>
</comment>
<reference evidence="2" key="1">
    <citation type="submission" date="2018-04" db="EMBL/GenBank/DDBJ databases">
        <authorList>
            <person name="Cornet L."/>
        </authorList>
    </citation>
    <scope>NUCLEOTIDE SEQUENCE [LARGE SCALE GENOMIC DNA]</scope>
</reference>
<sequence>MKEIQMLDLNKNLIMLSPKAAGACNELFEEIWNLKPALRGRPSLTMIASLVVFTDHCKVDPETWDFSQEDLRQAVNDVAEDRAATPDNLTEQIGRSEGVKEDEFEISLSVEPFGSLSALCMDQGEALEIEPNQVSKFLDNCGKVQRATLAQGYSQTARISKAIWQLWASEPFAGIRKNEATPSYIKARQSILELRELNAQIAQMHNRSPQGIHQFRQDLLQSESDLADEV</sequence>
<accession>A0A2W4WUG6</accession>
<reference evidence="1 2" key="2">
    <citation type="submission" date="2018-06" db="EMBL/GenBank/DDBJ databases">
        <title>Metagenomic assembly of (sub)arctic Cyanobacteria and their associated microbiome from non-axenic cultures.</title>
        <authorList>
            <person name="Baurain D."/>
        </authorList>
    </citation>
    <scope>NUCLEOTIDE SEQUENCE [LARGE SCALE GENOMIC DNA]</scope>
    <source>
        <strain evidence="1">ULC027bin1</strain>
    </source>
</reference>
<dbReference type="Proteomes" id="UP000249794">
    <property type="component" value="Unassembled WGS sequence"/>
</dbReference>
<dbReference type="EMBL" id="QBMP01000296">
    <property type="protein sequence ID" value="PZO46787.1"/>
    <property type="molecule type" value="Genomic_DNA"/>
</dbReference>